<feature type="compositionally biased region" description="Basic and acidic residues" evidence="2">
    <location>
        <begin position="33"/>
        <end position="46"/>
    </location>
</feature>
<evidence type="ECO:0000259" key="3">
    <source>
        <dbReference type="PROSITE" id="PS50157"/>
    </source>
</evidence>
<organism evidence="4 5">
    <name type="scientific">Lactuca saligna</name>
    <name type="common">Willowleaf lettuce</name>
    <dbReference type="NCBI Taxonomy" id="75948"/>
    <lineage>
        <taxon>Eukaryota</taxon>
        <taxon>Viridiplantae</taxon>
        <taxon>Streptophyta</taxon>
        <taxon>Embryophyta</taxon>
        <taxon>Tracheophyta</taxon>
        <taxon>Spermatophyta</taxon>
        <taxon>Magnoliopsida</taxon>
        <taxon>eudicotyledons</taxon>
        <taxon>Gunneridae</taxon>
        <taxon>Pentapetalae</taxon>
        <taxon>asterids</taxon>
        <taxon>campanulids</taxon>
        <taxon>Asterales</taxon>
        <taxon>Asteraceae</taxon>
        <taxon>Cichorioideae</taxon>
        <taxon>Cichorieae</taxon>
        <taxon>Lactucinae</taxon>
        <taxon>Lactuca</taxon>
    </lineage>
</organism>
<dbReference type="Proteomes" id="UP001177003">
    <property type="component" value="Chromosome 3"/>
</dbReference>
<dbReference type="InterPro" id="IPR013087">
    <property type="entry name" value="Znf_C2H2_type"/>
</dbReference>
<keyword evidence="5" id="KW-1185">Reference proteome</keyword>
<dbReference type="AlphaFoldDB" id="A0AA36DWS3"/>
<dbReference type="Pfam" id="PF13912">
    <property type="entry name" value="zf-C2H2_6"/>
    <property type="match status" value="1"/>
</dbReference>
<dbReference type="PANTHER" id="PTHR45730">
    <property type="entry name" value="ZINC FINGER PROTEIN JAGGED"/>
    <property type="match status" value="1"/>
</dbReference>
<dbReference type="Gene3D" id="3.30.160.60">
    <property type="entry name" value="Classic Zinc Finger"/>
    <property type="match status" value="1"/>
</dbReference>
<dbReference type="PROSITE" id="PS50157">
    <property type="entry name" value="ZINC_FINGER_C2H2_2"/>
    <property type="match status" value="1"/>
</dbReference>
<accession>A0AA36DWS3</accession>
<evidence type="ECO:0000256" key="1">
    <source>
        <dbReference type="PROSITE-ProRule" id="PRU00042"/>
    </source>
</evidence>
<dbReference type="PANTHER" id="PTHR45730:SF109">
    <property type="entry name" value="ZINC FINGER PROTEIN KNUCKLES"/>
    <property type="match status" value="1"/>
</dbReference>
<feature type="region of interest" description="Disordered" evidence="2">
    <location>
        <begin position="243"/>
        <end position="262"/>
    </location>
</feature>
<dbReference type="PROSITE" id="PS00028">
    <property type="entry name" value="ZINC_FINGER_C2H2_1"/>
    <property type="match status" value="1"/>
</dbReference>
<proteinExistence type="predicted"/>
<dbReference type="EMBL" id="OX465079">
    <property type="protein sequence ID" value="CAI9274494.1"/>
    <property type="molecule type" value="Genomic_DNA"/>
</dbReference>
<keyword evidence="1" id="KW-0479">Metal-binding</keyword>
<feature type="region of interest" description="Disordered" evidence="2">
    <location>
        <begin position="115"/>
        <end position="136"/>
    </location>
</feature>
<protein>
    <recommendedName>
        <fullName evidence="3">C2H2-type domain-containing protein</fullName>
    </recommendedName>
</protein>
<keyword evidence="1" id="KW-0863">Zinc-finger</keyword>
<dbReference type="GO" id="GO:0003700">
    <property type="term" value="F:DNA-binding transcription factor activity"/>
    <property type="evidence" value="ECO:0007669"/>
    <property type="project" value="InterPro"/>
</dbReference>
<sequence>MEGKCSNKGECERKGKAISSDDVEGTIISAKKKGSENKYPKGKEMAEGSSWDSQEKIPEGHPSPVAVPDPGVENVSEHASSANVSSLPPVADESPLVPKMNTDFPCRYCTRRFPSAQGLGGHQNSHKKERERSKRRRMHGYMLHSSPSLVDAPIYPDYSIFSNGVSLGYPQLSLRQANTFTLARPSSHSQGHPYSPSLPFSPNTKYPQSTTGLNLGEFGQPSNMWFNCNQLSGYDRFTTIGAHPGNNDNDNQASGNTRSDFNSLGMEHNEGGNLAGGFLTVKENTCLVASGFEAGGTSSGDRNFLGVSQGESTVSHEIQDTIKGYEEEESDGTIDLLSRVGMGNTEDADAELNADCVNQLTRMWMMV</sequence>
<evidence type="ECO:0000256" key="2">
    <source>
        <dbReference type="SAM" id="MobiDB-lite"/>
    </source>
</evidence>
<gene>
    <name evidence="4" type="ORF">LSALG_LOCUS14576</name>
</gene>
<feature type="compositionally biased region" description="Polar residues" evidence="2">
    <location>
        <begin position="77"/>
        <end position="86"/>
    </location>
</feature>
<feature type="compositionally biased region" description="Polar residues" evidence="2">
    <location>
        <begin position="246"/>
        <end position="262"/>
    </location>
</feature>
<feature type="compositionally biased region" description="Basic and acidic residues" evidence="2">
    <location>
        <begin position="1"/>
        <end position="15"/>
    </location>
</feature>
<keyword evidence="1" id="KW-0862">Zinc</keyword>
<reference evidence="4" key="1">
    <citation type="submission" date="2023-04" db="EMBL/GenBank/DDBJ databases">
        <authorList>
            <person name="Vijverberg K."/>
            <person name="Xiong W."/>
            <person name="Schranz E."/>
        </authorList>
    </citation>
    <scope>NUCLEOTIDE SEQUENCE</scope>
</reference>
<evidence type="ECO:0000313" key="5">
    <source>
        <dbReference type="Proteomes" id="UP001177003"/>
    </source>
</evidence>
<dbReference type="InterPro" id="IPR045320">
    <property type="entry name" value="JAGGED/SL1-like"/>
</dbReference>
<dbReference type="GO" id="GO:0008270">
    <property type="term" value="F:zinc ion binding"/>
    <property type="evidence" value="ECO:0007669"/>
    <property type="project" value="UniProtKB-KW"/>
</dbReference>
<name>A0AA36DWS3_LACSI</name>
<evidence type="ECO:0000313" key="4">
    <source>
        <dbReference type="EMBL" id="CAI9274494.1"/>
    </source>
</evidence>
<feature type="region of interest" description="Disordered" evidence="2">
    <location>
        <begin position="1"/>
        <end position="96"/>
    </location>
</feature>
<feature type="domain" description="C2H2-type" evidence="3">
    <location>
        <begin position="104"/>
        <end position="131"/>
    </location>
</feature>